<sequence>MSTNRAEAFRVLGVPAGSDVATVARAYRRLARTTHPDVSSDPDAAGRFAALAAAFALASEPEISRPERPREPVDVRATRTRERPWRQPPIVAGPVVVRPYVSASGQSDD</sequence>
<proteinExistence type="predicted"/>
<dbReference type="InterPro" id="IPR036869">
    <property type="entry name" value="J_dom_sf"/>
</dbReference>
<evidence type="ECO:0000313" key="4">
    <source>
        <dbReference type="Proteomes" id="UP001597229"/>
    </source>
</evidence>
<dbReference type="InterPro" id="IPR001623">
    <property type="entry name" value="DnaJ_domain"/>
</dbReference>
<protein>
    <submittedName>
        <fullName evidence="3">DnaJ family molecular chaperone</fullName>
    </submittedName>
</protein>
<feature type="domain" description="J" evidence="2">
    <location>
        <begin position="7"/>
        <end position="77"/>
    </location>
</feature>
<comment type="caution">
    <text evidence="3">The sequence shown here is derived from an EMBL/GenBank/DDBJ whole genome shotgun (WGS) entry which is preliminary data.</text>
</comment>
<evidence type="ECO:0000313" key="3">
    <source>
        <dbReference type="EMBL" id="MFD1246723.1"/>
    </source>
</evidence>
<evidence type="ECO:0000259" key="2">
    <source>
        <dbReference type="PROSITE" id="PS50076"/>
    </source>
</evidence>
<reference evidence="4" key="1">
    <citation type="journal article" date="2019" name="Int. J. Syst. Evol. Microbiol.">
        <title>The Global Catalogue of Microorganisms (GCM) 10K type strain sequencing project: providing services to taxonomists for standard genome sequencing and annotation.</title>
        <authorList>
            <consortium name="The Broad Institute Genomics Platform"/>
            <consortium name="The Broad Institute Genome Sequencing Center for Infectious Disease"/>
            <person name="Wu L."/>
            <person name="Ma J."/>
        </authorList>
    </citation>
    <scope>NUCLEOTIDE SEQUENCE [LARGE SCALE GENOMIC DNA]</scope>
    <source>
        <strain evidence="4">CCUG 52478</strain>
    </source>
</reference>
<accession>A0ABW3VUG6</accession>
<name>A0ABW3VUG6_9ACTN</name>
<dbReference type="RefSeq" id="WP_367917798.1">
    <property type="nucleotide sequence ID" value="NZ_BAABAC010000005.1"/>
</dbReference>
<dbReference type="EMBL" id="JBHTLX010000005">
    <property type="protein sequence ID" value="MFD1246723.1"/>
    <property type="molecule type" value="Genomic_DNA"/>
</dbReference>
<feature type="region of interest" description="Disordered" evidence="1">
    <location>
        <begin position="61"/>
        <end position="87"/>
    </location>
</feature>
<evidence type="ECO:0000256" key="1">
    <source>
        <dbReference type="SAM" id="MobiDB-lite"/>
    </source>
</evidence>
<feature type="compositionally biased region" description="Basic and acidic residues" evidence="1">
    <location>
        <begin position="62"/>
        <end position="85"/>
    </location>
</feature>
<dbReference type="PRINTS" id="PR00625">
    <property type="entry name" value="JDOMAIN"/>
</dbReference>
<dbReference type="Proteomes" id="UP001597229">
    <property type="component" value="Unassembled WGS sequence"/>
</dbReference>
<gene>
    <name evidence="3" type="ORF">ACFQ3F_02875</name>
</gene>
<dbReference type="Gene3D" id="1.10.287.110">
    <property type="entry name" value="DnaJ domain"/>
    <property type="match status" value="1"/>
</dbReference>
<dbReference type="Pfam" id="PF00226">
    <property type="entry name" value="DnaJ"/>
    <property type="match status" value="1"/>
</dbReference>
<dbReference type="PROSITE" id="PS50076">
    <property type="entry name" value="DNAJ_2"/>
    <property type="match status" value="1"/>
</dbReference>
<organism evidence="3 4">
    <name type="scientific">Nocardioides ginsengisoli</name>
    <dbReference type="NCBI Taxonomy" id="363868"/>
    <lineage>
        <taxon>Bacteria</taxon>
        <taxon>Bacillati</taxon>
        <taxon>Actinomycetota</taxon>
        <taxon>Actinomycetes</taxon>
        <taxon>Propionibacteriales</taxon>
        <taxon>Nocardioidaceae</taxon>
        <taxon>Nocardioides</taxon>
    </lineage>
</organism>
<dbReference type="CDD" id="cd06257">
    <property type="entry name" value="DnaJ"/>
    <property type="match status" value="1"/>
</dbReference>
<dbReference type="SUPFAM" id="SSF46565">
    <property type="entry name" value="Chaperone J-domain"/>
    <property type="match status" value="1"/>
</dbReference>
<dbReference type="SMART" id="SM00271">
    <property type="entry name" value="DnaJ"/>
    <property type="match status" value="1"/>
</dbReference>
<keyword evidence="4" id="KW-1185">Reference proteome</keyword>